<comment type="caution">
    <text evidence="2">The sequence shown here is derived from an EMBL/GenBank/DDBJ whole genome shotgun (WGS) entry which is preliminary data.</text>
</comment>
<evidence type="ECO:0000313" key="3">
    <source>
        <dbReference type="Proteomes" id="UP000533306"/>
    </source>
</evidence>
<dbReference type="InterPro" id="IPR025356">
    <property type="entry name" value="DUF4260"/>
</dbReference>
<gene>
    <name evidence="2" type="ORF">HNR59_001475</name>
</gene>
<organism evidence="2 3">
    <name type="scientific">Aquamicrobium lusatiense</name>
    <dbReference type="NCBI Taxonomy" id="89772"/>
    <lineage>
        <taxon>Bacteria</taxon>
        <taxon>Pseudomonadati</taxon>
        <taxon>Pseudomonadota</taxon>
        <taxon>Alphaproteobacteria</taxon>
        <taxon>Hyphomicrobiales</taxon>
        <taxon>Phyllobacteriaceae</taxon>
        <taxon>Aquamicrobium</taxon>
    </lineage>
</organism>
<keyword evidence="1" id="KW-0472">Membrane</keyword>
<dbReference type="Pfam" id="PF14079">
    <property type="entry name" value="DUF4260"/>
    <property type="match status" value="1"/>
</dbReference>
<reference evidence="2 3" key="1">
    <citation type="submission" date="2020-08" db="EMBL/GenBank/DDBJ databases">
        <title>Genomic Encyclopedia of Type Strains, Phase IV (KMG-IV): sequencing the most valuable type-strain genomes for metagenomic binning, comparative biology and taxonomic classification.</title>
        <authorList>
            <person name="Goeker M."/>
        </authorList>
    </citation>
    <scope>NUCLEOTIDE SEQUENCE [LARGE SCALE GENOMIC DNA]</scope>
    <source>
        <strain evidence="2 3">DSM 11099</strain>
    </source>
</reference>
<dbReference type="Proteomes" id="UP000533306">
    <property type="component" value="Unassembled WGS sequence"/>
</dbReference>
<feature type="transmembrane region" description="Helical" evidence="1">
    <location>
        <begin position="12"/>
        <end position="37"/>
    </location>
</feature>
<keyword evidence="3" id="KW-1185">Reference proteome</keyword>
<dbReference type="AlphaFoldDB" id="A0A7W9S1F3"/>
<accession>A0A7W9S1F3</accession>
<dbReference type="EMBL" id="JACHEU010000001">
    <property type="protein sequence ID" value="MBB6012130.1"/>
    <property type="molecule type" value="Genomic_DNA"/>
</dbReference>
<feature type="transmembrane region" description="Helical" evidence="1">
    <location>
        <begin position="63"/>
        <end position="89"/>
    </location>
</feature>
<dbReference type="RefSeq" id="WP_183828024.1">
    <property type="nucleotide sequence ID" value="NZ_JACHEU010000001.1"/>
</dbReference>
<evidence type="ECO:0008006" key="4">
    <source>
        <dbReference type="Google" id="ProtNLM"/>
    </source>
</evidence>
<keyword evidence="1" id="KW-1133">Transmembrane helix</keyword>
<evidence type="ECO:0000256" key="1">
    <source>
        <dbReference type="SAM" id="Phobius"/>
    </source>
</evidence>
<sequence>MTRTLLRLEGAGLLLAAVIIYAASGLNWWLFAILLLVPDVSMLGYMSGPRVGAHLYNAFHTTVWGLALAVAGYAFTAELPLSIGLIWLAHVGMDRALGYGLKEASSFQDTHLGRIGKD</sequence>
<name>A0A7W9S1F3_9HYPH</name>
<proteinExistence type="predicted"/>
<evidence type="ECO:0000313" key="2">
    <source>
        <dbReference type="EMBL" id="MBB6012130.1"/>
    </source>
</evidence>
<keyword evidence="1" id="KW-0812">Transmembrane</keyword>
<protein>
    <recommendedName>
        <fullName evidence="4">DUF4260 family protein</fullName>
    </recommendedName>
</protein>